<evidence type="ECO:0000256" key="1">
    <source>
        <dbReference type="SAM" id="Phobius"/>
    </source>
</evidence>
<evidence type="ECO:0000313" key="3">
    <source>
        <dbReference type="Proteomes" id="UP000074914"/>
    </source>
</evidence>
<dbReference type="RefSeq" id="WP_062116616.1">
    <property type="nucleotide sequence ID" value="NZ_CP013236.1"/>
</dbReference>
<keyword evidence="1" id="KW-1133">Transmembrane helix</keyword>
<feature type="transmembrane region" description="Helical" evidence="1">
    <location>
        <begin position="44"/>
        <end position="65"/>
    </location>
</feature>
<protein>
    <recommendedName>
        <fullName evidence="4">Holin</fullName>
    </recommendedName>
</protein>
<name>A0ABN4MCK8_9BURK</name>
<dbReference type="Proteomes" id="UP000074914">
    <property type="component" value="Chromosome"/>
</dbReference>
<gene>
    <name evidence="2" type="ORF">CPter291_3239</name>
</gene>
<keyword evidence="1" id="KW-0472">Membrane</keyword>
<reference evidence="2 3" key="1">
    <citation type="submission" date="2015-11" db="EMBL/GenBank/DDBJ databases">
        <title>Exploring the genomic traits of fungus-feeding bacterial genus Collimonas.</title>
        <authorList>
            <person name="Song C."/>
            <person name="Schmidt R."/>
            <person name="de Jager V."/>
            <person name="Krzyzanowska D."/>
            <person name="Jongedijk E."/>
            <person name="Cankar K."/>
            <person name="Beekwilder J."/>
            <person name="van Veen A."/>
            <person name="de Boer W."/>
            <person name="van Veen J.A."/>
            <person name="Garbeva P."/>
        </authorList>
    </citation>
    <scope>NUCLEOTIDE SEQUENCE [LARGE SCALE GENOMIC DNA]</scope>
    <source>
        <strain evidence="2 3">Ter291</strain>
    </source>
</reference>
<evidence type="ECO:0008006" key="4">
    <source>
        <dbReference type="Google" id="ProtNLM"/>
    </source>
</evidence>
<accession>A0ABN4MCK8</accession>
<sequence length="115" mass="12315">MPEPTSFAAAFAKYLLPLLPGAVGSAVALKFLGEGLNWWQKLSSFAAGLACAVYIAPVLIEWFAITGSRTHSGIEFLVGLFALATAREVFKEINEADIIGALKRRYLGASNDSTH</sequence>
<keyword evidence="3" id="KW-1185">Reference proteome</keyword>
<proteinExistence type="predicted"/>
<evidence type="ECO:0000313" key="2">
    <source>
        <dbReference type="EMBL" id="AMP15476.1"/>
    </source>
</evidence>
<dbReference type="EMBL" id="CP013236">
    <property type="protein sequence ID" value="AMP15476.1"/>
    <property type="molecule type" value="Genomic_DNA"/>
</dbReference>
<keyword evidence="1" id="KW-0812">Transmembrane</keyword>
<organism evidence="2 3">
    <name type="scientific">Collimonas pratensis</name>
    <dbReference type="NCBI Taxonomy" id="279113"/>
    <lineage>
        <taxon>Bacteria</taxon>
        <taxon>Pseudomonadati</taxon>
        <taxon>Pseudomonadota</taxon>
        <taxon>Betaproteobacteria</taxon>
        <taxon>Burkholderiales</taxon>
        <taxon>Oxalobacteraceae</taxon>
        <taxon>Collimonas</taxon>
    </lineage>
</organism>